<keyword evidence="5" id="KW-0067">ATP-binding</keyword>
<dbReference type="Pfam" id="PF02562">
    <property type="entry name" value="PhoH"/>
    <property type="match status" value="1"/>
</dbReference>
<feature type="domain" description="PhoH-like protein" evidence="7">
    <location>
        <begin position="114"/>
        <end position="322"/>
    </location>
</feature>
<evidence type="ECO:0000256" key="1">
    <source>
        <dbReference type="ARBA" id="ARBA00004496"/>
    </source>
</evidence>
<dbReference type="SUPFAM" id="SSF52540">
    <property type="entry name" value="P-loop containing nucleoside triphosphate hydrolases"/>
    <property type="match status" value="1"/>
</dbReference>
<evidence type="ECO:0000256" key="3">
    <source>
        <dbReference type="ARBA" id="ARBA00022490"/>
    </source>
</evidence>
<dbReference type="GO" id="GO:0005829">
    <property type="term" value="C:cytosol"/>
    <property type="evidence" value="ECO:0007669"/>
    <property type="project" value="TreeGrafter"/>
</dbReference>
<dbReference type="InterPro" id="IPR003714">
    <property type="entry name" value="PhoH"/>
</dbReference>
<evidence type="ECO:0000256" key="5">
    <source>
        <dbReference type="ARBA" id="ARBA00022840"/>
    </source>
</evidence>
<evidence type="ECO:0000313" key="8">
    <source>
        <dbReference type="EMBL" id="ABB38450.1"/>
    </source>
</evidence>
<evidence type="ECO:0000256" key="4">
    <source>
        <dbReference type="ARBA" id="ARBA00022741"/>
    </source>
</evidence>
<evidence type="ECO:0000256" key="2">
    <source>
        <dbReference type="ARBA" id="ARBA00010393"/>
    </source>
</evidence>
<dbReference type="GO" id="GO:0005524">
    <property type="term" value="F:ATP binding"/>
    <property type="evidence" value="ECO:0007669"/>
    <property type="project" value="UniProtKB-KW"/>
</dbReference>
<proteinExistence type="inferred from homology"/>
<dbReference type="InterPro" id="IPR027417">
    <property type="entry name" value="P-loop_NTPase"/>
</dbReference>
<dbReference type="STRING" id="207559.Dde_1653"/>
<protein>
    <recommendedName>
        <fullName evidence="6">PhoH-like protein</fullName>
    </recommendedName>
</protein>
<comment type="similarity">
    <text evidence="2">Belongs to the PhoH family.</text>
</comment>
<reference evidence="8 9" key="1">
    <citation type="journal article" date="2011" name="J. Bacteriol.">
        <title>Complete genome sequence and updated annotation of Desulfovibrio alaskensis G20.</title>
        <authorList>
            <person name="Hauser L.J."/>
            <person name="Land M.L."/>
            <person name="Brown S.D."/>
            <person name="Larimer F."/>
            <person name="Keller K.L."/>
            <person name="Rapp-Giles B.J."/>
            <person name="Price M.N."/>
            <person name="Lin M."/>
            <person name="Bruce D.C."/>
            <person name="Detter J.C."/>
            <person name="Tapia R."/>
            <person name="Han C.S."/>
            <person name="Goodwin L.A."/>
            <person name="Cheng J.F."/>
            <person name="Pitluck S."/>
            <person name="Copeland A."/>
            <person name="Lucas S."/>
            <person name="Nolan M."/>
            <person name="Lapidus A.L."/>
            <person name="Palumbo A.V."/>
            <person name="Wall J.D."/>
        </authorList>
    </citation>
    <scope>NUCLEOTIDE SEQUENCE [LARGE SCALE GENOMIC DNA]</scope>
    <source>
        <strain evidence="9">ATCC BAA 1058 / DSM 17464 / G20</strain>
    </source>
</reference>
<evidence type="ECO:0000259" key="7">
    <source>
        <dbReference type="Pfam" id="PF02562"/>
    </source>
</evidence>
<evidence type="ECO:0000313" key="9">
    <source>
        <dbReference type="Proteomes" id="UP000002710"/>
    </source>
</evidence>
<dbReference type="KEGG" id="dde:Dde_1653"/>
<dbReference type="AlphaFoldDB" id="Q311E6"/>
<dbReference type="RefSeq" id="WP_011367602.1">
    <property type="nucleotide sequence ID" value="NC_007519.1"/>
</dbReference>
<evidence type="ECO:0000256" key="6">
    <source>
        <dbReference type="ARBA" id="ARBA00039970"/>
    </source>
</evidence>
<keyword evidence="3" id="KW-0963">Cytoplasm</keyword>
<dbReference type="PANTHER" id="PTHR30473">
    <property type="entry name" value="PROTEIN PHOH"/>
    <property type="match status" value="1"/>
</dbReference>
<name>Q311E6_OLEA2</name>
<dbReference type="eggNOG" id="COG1702">
    <property type="taxonomic scope" value="Bacteria"/>
</dbReference>
<dbReference type="EMBL" id="CP000112">
    <property type="protein sequence ID" value="ABB38450.1"/>
    <property type="molecule type" value="Genomic_DNA"/>
</dbReference>
<dbReference type="HOGENOM" id="CLU_051654_0_0_7"/>
<organism evidence="8 9">
    <name type="scientific">Oleidesulfovibrio alaskensis (strain ATCC BAA-1058 / DSM 17464 / G20)</name>
    <name type="common">Desulfovibrio alaskensis</name>
    <dbReference type="NCBI Taxonomy" id="207559"/>
    <lineage>
        <taxon>Bacteria</taxon>
        <taxon>Pseudomonadati</taxon>
        <taxon>Thermodesulfobacteriota</taxon>
        <taxon>Desulfovibrionia</taxon>
        <taxon>Desulfovibrionales</taxon>
        <taxon>Desulfovibrionaceae</taxon>
        <taxon>Oleidesulfovibrio</taxon>
    </lineage>
</organism>
<dbReference type="Proteomes" id="UP000002710">
    <property type="component" value="Chromosome"/>
</dbReference>
<dbReference type="PANTHER" id="PTHR30473:SF1">
    <property type="entry name" value="PHOH-LIKE PROTEIN"/>
    <property type="match status" value="1"/>
</dbReference>
<accession>Q311E6</accession>
<comment type="subcellular location">
    <subcellularLocation>
        <location evidence="1">Cytoplasm</location>
    </subcellularLocation>
</comment>
<keyword evidence="9" id="KW-1185">Reference proteome</keyword>
<dbReference type="InterPro" id="IPR051451">
    <property type="entry name" value="PhoH2-like"/>
</dbReference>
<gene>
    <name evidence="8" type="ordered locus">Dde_1653</name>
</gene>
<sequence>MTDTTVCKTLEFDDPQLANVLFGPQNSNLNLLAERSGAGISTRGSMLCVTSPETGTADTMVNLLTQLYGVLKAGHPLYPRDVLYAWTMLQREPSTELIRIFKEAVFVVSPRKTITAKTLSQRDYIAALRENDMIFAVGPAGTGKTYLAVAMALSSLLSKKVKRIILTRPAVEAGEKLGFLPGDLVEKVNPYLRPLYDALHDMLDFEKVSEMLEKGIIEIAPLAFMRGRTLNDAFIILDEAQNTTPEQMKMFLTRMGFGSQAVITGDITQIDLPGSGGRQLSRSGLVHAERILGNVKGIRFLHFHEDDVIRHPLVGRIVQAYDRFENEHSEKA</sequence>
<keyword evidence="4" id="KW-0547">Nucleotide-binding</keyword>
<dbReference type="Gene3D" id="3.40.50.300">
    <property type="entry name" value="P-loop containing nucleotide triphosphate hydrolases"/>
    <property type="match status" value="1"/>
</dbReference>
<dbReference type="FunFam" id="3.40.50.300:FF:000013">
    <property type="entry name" value="PhoH family ATPase"/>
    <property type="match status" value="1"/>
</dbReference>